<evidence type="ECO:0000259" key="4">
    <source>
        <dbReference type="Pfam" id="PF02576"/>
    </source>
</evidence>
<dbReference type="EMBL" id="MZGV01000019">
    <property type="protein sequence ID" value="OPJ61807.1"/>
    <property type="molecule type" value="Genomic_DNA"/>
</dbReference>
<comment type="subcellular location">
    <subcellularLocation>
        <location evidence="3">Cytoplasm</location>
    </subcellularLocation>
</comment>
<evidence type="ECO:0000313" key="7">
    <source>
        <dbReference type="Proteomes" id="UP000190080"/>
    </source>
</evidence>
<evidence type="ECO:0000313" key="6">
    <source>
        <dbReference type="EMBL" id="OPJ61807.1"/>
    </source>
</evidence>
<dbReference type="Pfam" id="PF17384">
    <property type="entry name" value="DUF150_C"/>
    <property type="match status" value="1"/>
</dbReference>
<dbReference type="SUPFAM" id="SSF75420">
    <property type="entry name" value="YhbC-like, N-terminal domain"/>
    <property type="match status" value="1"/>
</dbReference>
<dbReference type="AlphaFoldDB" id="A0A1V4IQP6"/>
<dbReference type="FunFam" id="3.30.300.70:FF:000001">
    <property type="entry name" value="Ribosome maturation factor RimP"/>
    <property type="match status" value="1"/>
</dbReference>
<dbReference type="GO" id="GO:0005829">
    <property type="term" value="C:cytosol"/>
    <property type="evidence" value="ECO:0007669"/>
    <property type="project" value="TreeGrafter"/>
</dbReference>
<dbReference type="Gene3D" id="3.30.300.70">
    <property type="entry name" value="RimP-like superfamily, N-terminal"/>
    <property type="match status" value="1"/>
</dbReference>
<dbReference type="HAMAP" id="MF_01077">
    <property type="entry name" value="RimP"/>
    <property type="match status" value="1"/>
</dbReference>
<dbReference type="GO" id="GO:0000028">
    <property type="term" value="P:ribosomal small subunit assembly"/>
    <property type="evidence" value="ECO:0007669"/>
    <property type="project" value="TreeGrafter"/>
</dbReference>
<comment type="similarity">
    <text evidence="3">Belongs to the RimP family.</text>
</comment>
<reference evidence="6 7" key="1">
    <citation type="submission" date="2017-03" db="EMBL/GenBank/DDBJ databases">
        <title>Genome sequence of Clostridium oryzae DSM 28571.</title>
        <authorList>
            <person name="Poehlein A."/>
            <person name="Daniel R."/>
        </authorList>
    </citation>
    <scope>NUCLEOTIDE SEQUENCE [LARGE SCALE GENOMIC DNA]</scope>
    <source>
        <strain evidence="6 7">DSM 28571</strain>
    </source>
</reference>
<name>A0A1V4IQP6_9CLOT</name>
<dbReference type="PANTHER" id="PTHR33867">
    <property type="entry name" value="RIBOSOME MATURATION FACTOR RIMP"/>
    <property type="match status" value="1"/>
</dbReference>
<keyword evidence="7" id="KW-1185">Reference proteome</keyword>
<protein>
    <recommendedName>
        <fullName evidence="3">Ribosome maturation factor RimP</fullName>
    </recommendedName>
</protein>
<keyword evidence="1 3" id="KW-0963">Cytoplasm</keyword>
<dbReference type="NCBIfam" id="NF000934">
    <property type="entry name" value="PRK00092.3-1"/>
    <property type="match status" value="1"/>
</dbReference>
<evidence type="ECO:0000256" key="2">
    <source>
        <dbReference type="ARBA" id="ARBA00022517"/>
    </source>
</evidence>
<dbReference type="InterPro" id="IPR035956">
    <property type="entry name" value="RimP_N_sf"/>
</dbReference>
<feature type="domain" description="Ribosome maturation factor RimP C-terminal" evidence="5">
    <location>
        <begin position="88"/>
        <end position="150"/>
    </location>
</feature>
<keyword evidence="2 3" id="KW-0690">Ribosome biogenesis</keyword>
<feature type="domain" description="Ribosome maturation factor RimP N-terminal" evidence="4">
    <location>
        <begin position="13"/>
        <end position="84"/>
    </location>
</feature>
<dbReference type="Pfam" id="PF02576">
    <property type="entry name" value="RimP_N"/>
    <property type="match status" value="1"/>
</dbReference>
<dbReference type="Gene3D" id="2.30.30.180">
    <property type="entry name" value="Ribosome maturation factor RimP, C-terminal domain"/>
    <property type="match status" value="1"/>
</dbReference>
<dbReference type="SUPFAM" id="SSF74942">
    <property type="entry name" value="YhbC-like, C-terminal domain"/>
    <property type="match status" value="1"/>
</dbReference>
<dbReference type="STRING" id="1450648.CLORY_21130"/>
<comment type="function">
    <text evidence="3">Required for maturation of 30S ribosomal subunits.</text>
</comment>
<dbReference type="InterPro" id="IPR028989">
    <property type="entry name" value="RimP_N"/>
</dbReference>
<dbReference type="InterPro" id="IPR036847">
    <property type="entry name" value="RimP_C_sf"/>
</dbReference>
<dbReference type="InterPro" id="IPR028998">
    <property type="entry name" value="RimP_C"/>
</dbReference>
<dbReference type="Proteomes" id="UP000190080">
    <property type="component" value="Unassembled WGS sequence"/>
</dbReference>
<organism evidence="6 7">
    <name type="scientific">Clostridium oryzae</name>
    <dbReference type="NCBI Taxonomy" id="1450648"/>
    <lineage>
        <taxon>Bacteria</taxon>
        <taxon>Bacillati</taxon>
        <taxon>Bacillota</taxon>
        <taxon>Clostridia</taxon>
        <taxon>Eubacteriales</taxon>
        <taxon>Clostridiaceae</taxon>
        <taxon>Clostridium</taxon>
    </lineage>
</organism>
<dbReference type="OrthoDB" id="9805006at2"/>
<evidence type="ECO:0000256" key="1">
    <source>
        <dbReference type="ARBA" id="ARBA00022490"/>
    </source>
</evidence>
<accession>A0A1V4IQP6</accession>
<evidence type="ECO:0000259" key="5">
    <source>
        <dbReference type="Pfam" id="PF17384"/>
    </source>
</evidence>
<dbReference type="PANTHER" id="PTHR33867:SF1">
    <property type="entry name" value="RIBOSOME MATURATION FACTOR RIMP"/>
    <property type="match status" value="1"/>
</dbReference>
<evidence type="ECO:0000256" key="3">
    <source>
        <dbReference type="HAMAP-Rule" id="MF_01077"/>
    </source>
</evidence>
<dbReference type="InterPro" id="IPR003728">
    <property type="entry name" value="Ribosome_maturation_RimP"/>
</dbReference>
<dbReference type="CDD" id="cd01734">
    <property type="entry name" value="YlxS_C"/>
    <property type="match status" value="1"/>
</dbReference>
<gene>
    <name evidence="3 6" type="primary">rimP</name>
    <name evidence="6" type="ORF">CLORY_21130</name>
</gene>
<sequence length="160" mass="18683">MKNEKELKKINELIKPIVDNLGYELYYIEFVKEDGENYLRVYIDNNDGISLDDCAKVSRPISDMLDVEDPIEESYYLEVSSPGMFRTLYTEEHMKKYTGYPVVVRLKPEAQGRKKISGILDGFDETDIYIKEENSIIKIDRKKIRKISLEGSLKEEITNE</sequence>
<proteinExistence type="inferred from homology"/>
<dbReference type="GO" id="GO:0006412">
    <property type="term" value="P:translation"/>
    <property type="evidence" value="ECO:0007669"/>
    <property type="project" value="TreeGrafter"/>
</dbReference>
<dbReference type="RefSeq" id="WP_079424058.1">
    <property type="nucleotide sequence ID" value="NZ_MZGV01000019.1"/>
</dbReference>
<comment type="caution">
    <text evidence="6">The sequence shown here is derived from an EMBL/GenBank/DDBJ whole genome shotgun (WGS) entry which is preliminary data.</text>
</comment>